<evidence type="ECO:0000313" key="3">
    <source>
        <dbReference type="Proteomes" id="UP000241595"/>
    </source>
</evidence>
<dbReference type="Gene3D" id="1.10.260.40">
    <property type="entry name" value="lambda repressor-like DNA-binding domains"/>
    <property type="match status" value="1"/>
</dbReference>
<keyword evidence="3" id="KW-1185">Reference proteome</keyword>
<reference evidence="2 3" key="1">
    <citation type="submission" date="2017-01" db="EMBL/GenBank/DDBJ databases">
        <authorList>
            <consortium name="Urmite Genomes"/>
        </authorList>
    </citation>
    <scope>NUCLEOTIDE SEQUENCE [LARGE SCALE GENOMIC DNA]</scope>
    <source>
        <strain evidence="2 3">AB308</strain>
    </source>
</reference>
<dbReference type="PROSITE" id="PS50943">
    <property type="entry name" value="HTH_CROC1"/>
    <property type="match status" value="1"/>
</dbReference>
<dbReference type="AlphaFoldDB" id="A0A2U3NEJ5"/>
<proteinExistence type="predicted"/>
<organism evidence="2 3">
    <name type="scientific">Mycobacterium terramassiliense</name>
    <dbReference type="NCBI Taxonomy" id="1841859"/>
    <lineage>
        <taxon>Bacteria</taxon>
        <taxon>Bacillati</taxon>
        <taxon>Actinomycetota</taxon>
        <taxon>Actinomycetes</taxon>
        <taxon>Mycobacteriales</taxon>
        <taxon>Mycobacteriaceae</taxon>
        <taxon>Mycobacterium</taxon>
    </lineage>
</organism>
<feature type="domain" description="HTH cro/C1-type" evidence="1">
    <location>
        <begin position="53"/>
        <end position="89"/>
    </location>
</feature>
<feature type="non-terminal residue" evidence="2">
    <location>
        <position position="1"/>
    </location>
</feature>
<dbReference type="Proteomes" id="UP000241595">
    <property type="component" value="Unassembled WGS sequence"/>
</dbReference>
<accession>A0A2U3NEJ5</accession>
<dbReference type="InterPro" id="IPR001387">
    <property type="entry name" value="Cro/C1-type_HTH"/>
</dbReference>
<dbReference type="InterPro" id="IPR010982">
    <property type="entry name" value="Lambda_DNA-bd_dom_sf"/>
</dbReference>
<dbReference type="GO" id="GO:0003677">
    <property type="term" value="F:DNA binding"/>
    <property type="evidence" value="ECO:0007669"/>
    <property type="project" value="InterPro"/>
</dbReference>
<protein>
    <recommendedName>
        <fullName evidence="1">HTH cro/C1-type domain-containing protein</fullName>
    </recommendedName>
</protein>
<dbReference type="STRING" id="1841859.GCA_900157385_03438"/>
<sequence length="197" mass="21131">VLNPHKYLIICVVMSQWDADLHARIAAAIKKHRGAGRSAQWLADKTAELGYPISRAQIANYESGRKKNLDIAELLILAAALDVPPMVLLYPDLPAGQVEIIPGRIGTSWVAYLWATGIGPSLTSPAAAPTAGERLIAAVRERSDLMAELAHLHVNAGLYGYDAALKASLESRRTEVAARISRLNAEIHEAGGVINDA</sequence>
<dbReference type="Pfam" id="PF01381">
    <property type="entry name" value="HTH_3"/>
    <property type="match status" value="1"/>
</dbReference>
<evidence type="ECO:0000259" key="1">
    <source>
        <dbReference type="PROSITE" id="PS50943"/>
    </source>
</evidence>
<evidence type="ECO:0000313" key="2">
    <source>
        <dbReference type="EMBL" id="SPM29938.1"/>
    </source>
</evidence>
<dbReference type="EMBL" id="FTRV01000015">
    <property type="protein sequence ID" value="SPM29938.1"/>
    <property type="molecule type" value="Genomic_DNA"/>
</dbReference>
<gene>
    <name evidence="2" type="ORF">MTAB308_3436</name>
</gene>
<dbReference type="SUPFAM" id="SSF47413">
    <property type="entry name" value="lambda repressor-like DNA-binding domains"/>
    <property type="match status" value="1"/>
</dbReference>
<name>A0A2U3NEJ5_9MYCO</name>